<proteinExistence type="inferred from homology"/>
<dbReference type="SMART" id="SM00452">
    <property type="entry name" value="STI"/>
    <property type="match status" value="1"/>
</dbReference>
<organism evidence="4 5">
    <name type="scientific">Ficus carica</name>
    <name type="common">Common fig</name>
    <dbReference type="NCBI Taxonomy" id="3494"/>
    <lineage>
        <taxon>Eukaryota</taxon>
        <taxon>Viridiplantae</taxon>
        <taxon>Streptophyta</taxon>
        <taxon>Embryophyta</taxon>
        <taxon>Tracheophyta</taxon>
        <taxon>Spermatophyta</taxon>
        <taxon>Magnoliopsida</taxon>
        <taxon>eudicotyledons</taxon>
        <taxon>Gunneridae</taxon>
        <taxon>Pentapetalae</taxon>
        <taxon>rosids</taxon>
        <taxon>fabids</taxon>
        <taxon>Rosales</taxon>
        <taxon>Moraceae</taxon>
        <taxon>Ficeae</taxon>
        <taxon>Ficus</taxon>
    </lineage>
</organism>
<dbReference type="PANTHER" id="PTHR33107:SF81">
    <property type="entry name" value="TRYPSIN INHIBITOR A"/>
    <property type="match status" value="1"/>
</dbReference>
<gene>
    <name evidence="4" type="ORF">TIFTF001_040249</name>
</gene>
<dbReference type="PANTHER" id="PTHR33107">
    <property type="entry name" value="KUNITZ TRYPSIN INHIBITOR 2"/>
    <property type="match status" value="1"/>
</dbReference>
<protein>
    <submittedName>
        <fullName evidence="4">Uncharacterized protein</fullName>
    </submittedName>
</protein>
<evidence type="ECO:0000256" key="3">
    <source>
        <dbReference type="SAM" id="SignalP"/>
    </source>
</evidence>
<dbReference type="AlphaFoldDB" id="A0AA87YSJ2"/>
<dbReference type="InterPro" id="IPR011065">
    <property type="entry name" value="Kunitz_inhibitor_STI-like_sf"/>
</dbReference>
<keyword evidence="3" id="KW-0732">Signal</keyword>
<evidence type="ECO:0000256" key="2">
    <source>
        <dbReference type="ARBA" id="ARBA00023157"/>
    </source>
</evidence>
<dbReference type="SUPFAM" id="SSF50386">
    <property type="entry name" value="STI-like"/>
    <property type="match status" value="1"/>
</dbReference>
<dbReference type="InterPro" id="IPR002160">
    <property type="entry name" value="Prot_inh_Kunz-lg"/>
</dbReference>
<dbReference type="PROSITE" id="PS00283">
    <property type="entry name" value="SOYBEAN_KUNITZ"/>
    <property type="match status" value="1"/>
</dbReference>
<evidence type="ECO:0000256" key="1">
    <source>
        <dbReference type="ARBA" id="ARBA00005440"/>
    </source>
</evidence>
<evidence type="ECO:0000313" key="4">
    <source>
        <dbReference type="EMBL" id="GMN22424.1"/>
    </source>
</evidence>
<keyword evidence="2" id="KW-1015">Disulfide bond</keyword>
<sequence>MKLIGLSLSCIWLILMAAKFVATARHDDSNAPVLDTTGKPLRRGVEYFIYPAASESGGPFTLIDRDGSCPFYVGQRNVTVDGIPVTFAPYVEGENVVRKLKKFKVAFSGATSCVQSTTWKVSGFDTVSGRRLIGTGDVAAPGFDNYFYISTFQDFDNIYTLEWCPAELCPTCFFVCGSVGLLFENGQRLFALDGNGSGFPFTGTFPVVFGRANNIKFHEV</sequence>
<dbReference type="Gene3D" id="2.80.10.50">
    <property type="match status" value="1"/>
</dbReference>
<dbReference type="Proteomes" id="UP001187192">
    <property type="component" value="Unassembled WGS sequence"/>
</dbReference>
<accession>A0AA87YSJ2</accession>
<comment type="similarity">
    <text evidence="1">Belongs to the protease inhibitor I3 (leguminous Kunitz-type inhibitor) family.</text>
</comment>
<dbReference type="EMBL" id="BTGU01001385">
    <property type="protein sequence ID" value="GMN22424.1"/>
    <property type="molecule type" value="Genomic_DNA"/>
</dbReference>
<feature type="signal peptide" evidence="3">
    <location>
        <begin position="1"/>
        <end position="24"/>
    </location>
</feature>
<feature type="chain" id="PRO_5041728911" evidence="3">
    <location>
        <begin position="25"/>
        <end position="220"/>
    </location>
</feature>
<evidence type="ECO:0000313" key="5">
    <source>
        <dbReference type="Proteomes" id="UP001187192"/>
    </source>
</evidence>
<keyword evidence="5" id="KW-1185">Reference proteome</keyword>
<reference evidence="4" key="1">
    <citation type="submission" date="2023-07" db="EMBL/GenBank/DDBJ databases">
        <title>draft genome sequence of fig (Ficus carica).</title>
        <authorList>
            <person name="Takahashi T."/>
            <person name="Nishimura K."/>
        </authorList>
    </citation>
    <scope>NUCLEOTIDE SEQUENCE</scope>
</reference>
<comment type="caution">
    <text evidence="4">The sequence shown here is derived from an EMBL/GenBank/DDBJ whole genome shotgun (WGS) entry which is preliminary data.</text>
</comment>
<dbReference type="Gramene" id="FCD_00036855-RA">
    <property type="protein sequence ID" value="FCD_00036855-RA:cds"/>
    <property type="gene ID" value="FCD_00036855"/>
</dbReference>
<name>A0AA87YSJ2_FICCA</name>
<dbReference type="Pfam" id="PF00197">
    <property type="entry name" value="Kunitz_legume"/>
    <property type="match status" value="1"/>
</dbReference>
<dbReference type="GO" id="GO:0004866">
    <property type="term" value="F:endopeptidase inhibitor activity"/>
    <property type="evidence" value="ECO:0007669"/>
    <property type="project" value="InterPro"/>
</dbReference>